<sequence>MASQDEATFFENELKQRFDELVLWAVRNRPYTGASLKPTDFDDSWKQIARLTREGIDVGKRNAAVPEPSENGPQYVNSNPAPWP</sequence>
<dbReference type="RefSeq" id="WP_195876338.1">
    <property type="nucleotide sequence ID" value="NZ_JADOEL010000016.1"/>
</dbReference>
<evidence type="ECO:0000256" key="1">
    <source>
        <dbReference type="SAM" id="MobiDB-lite"/>
    </source>
</evidence>
<dbReference type="EMBL" id="JADOEL010000016">
    <property type="protein sequence ID" value="MBF8179241.1"/>
    <property type="molecule type" value="Genomic_DNA"/>
</dbReference>
<dbReference type="Proteomes" id="UP000657372">
    <property type="component" value="Unassembled WGS sequence"/>
</dbReference>
<feature type="compositionally biased region" description="Polar residues" evidence="1">
    <location>
        <begin position="71"/>
        <end position="84"/>
    </location>
</feature>
<protein>
    <submittedName>
        <fullName evidence="2">Uncharacterized protein</fullName>
    </submittedName>
</protein>
<comment type="caution">
    <text evidence="2">The sequence shown here is derived from an EMBL/GenBank/DDBJ whole genome shotgun (WGS) entry which is preliminary data.</text>
</comment>
<gene>
    <name evidence="2" type="ORF">IXC47_16280</name>
</gene>
<evidence type="ECO:0000313" key="3">
    <source>
        <dbReference type="Proteomes" id="UP000657372"/>
    </source>
</evidence>
<keyword evidence="3" id="KW-1185">Reference proteome</keyword>
<reference evidence="2 3" key="1">
    <citation type="submission" date="2020-11" db="EMBL/GenBank/DDBJ databases">
        <title>WGS of Herminiimonas contaminans strain Marseille-Q4544 isolated from planarians Schmidtea mediterranea.</title>
        <authorList>
            <person name="Kangale L."/>
        </authorList>
    </citation>
    <scope>NUCLEOTIDE SEQUENCE [LARGE SCALE GENOMIC DNA]</scope>
    <source>
        <strain evidence="2 3">Marseille-Q4544</strain>
    </source>
</reference>
<evidence type="ECO:0000313" key="2">
    <source>
        <dbReference type="EMBL" id="MBF8179241.1"/>
    </source>
</evidence>
<name>A0ABS0EWL8_9BURK</name>
<proteinExistence type="predicted"/>
<organism evidence="2 3">
    <name type="scientific">Herminiimonas contaminans</name>
    <dbReference type="NCBI Taxonomy" id="1111140"/>
    <lineage>
        <taxon>Bacteria</taxon>
        <taxon>Pseudomonadati</taxon>
        <taxon>Pseudomonadota</taxon>
        <taxon>Betaproteobacteria</taxon>
        <taxon>Burkholderiales</taxon>
        <taxon>Oxalobacteraceae</taxon>
        <taxon>Herminiimonas</taxon>
    </lineage>
</organism>
<feature type="region of interest" description="Disordered" evidence="1">
    <location>
        <begin position="56"/>
        <end position="84"/>
    </location>
</feature>
<accession>A0ABS0EWL8</accession>